<dbReference type="CDD" id="cd04333">
    <property type="entry name" value="ProX_deacylase"/>
    <property type="match status" value="1"/>
</dbReference>
<dbReference type="Proteomes" id="UP000061839">
    <property type="component" value="Chromosome"/>
</dbReference>
<dbReference type="SUPFAM" id="SSF55826">
    <property type="entry name" value="YbaK/ProRS associated domain"/>
    <property type="match status" value="1"/>
</dbReference>
<keyword evidence="2" id="KW-0436">Ligase</keyword>
<reference evidence="2 3" key="1">
    <citation type="journal article" date="2015" name="Genome Announc.">
        <title>Complete Genome Sequencing of Protease-Producing Novel Arthrobacter sp. Strain IHBB 11108 Using PacBio Single-Molecule Real-Time Sequencing Technology.</title>
        <authorList>
            <person name="Kiran S."/>
            <person name="Swarnkar M.K."/>
            <person name="Pal M."/>
            <person name="Thakur R."/>
            <person name="Tewari R."/>
            <person name="Singh A.K."/>
            <person name="Gulati A."/>
        </authorList>
    </citation>
    <scope>NUCLEOTIDE SEQUENCE [LARGE SCALE GENOMIC DNA]</scope>
    <source>
        <strain evidence="2 3">IHBB 11108</strain>
    </source>
</reference>
<feature type="domain" description="YbaK/aminoacyl-tRNA synthetase-associated" evidence="1">
    <location>
        <begin position="22"/>
        <end position="140"/>
    </location>
</feature>
<dbReference type="PANTHER" id="PTHR30411:SF1">
    <property type="entry name" value="CYTOPLASMIC PROTEIN"/>
    <property type="match status" value="1"/>
</dbReference>
<dbReference type="InterPro" id="IPR036754">
    <property type="entry name" value="YbaK/aa-tRNA-synt-asso_dom_sf"/>
</dbReference>
<evidence type="ECO:0000259" key="1">
    <source>
        <dbReference type="Pfam" id="PF04073"/>
    </source>
</evidence>
<keyword evidence="3" id="KW-1185">Reference proteome</keyword>
<dbReference type="AlphaFoldDB" id="A0A0D4C376"/>
<dbReference type="GO" id="GO:0004812">
    <property type="term" value="F:aminoacyl-tRNA ligase activity"/>
    <property type="evidence" value="ECO:0007669"/>
    <property type="project" value="UniProtKB-KW"/>
</dbReference>
<evidence type="ECO:0000313" key="3">
    <source>
        <dbReference type="Proteomes" id="UP000061839"/>
    </source>
</evidence>
<organism evidence="2 3">
    <name type="scientific">Psychromicrobium lacuslunae</name>
    <dbReference type="NCBI Taxonomy" id="1618207"/>
    <lineage>
        <taxon>Bacteria</taxon>
        <taxon>Bacillati</taxon>
        <taxon>Actinomycetota</taxon>
        <taxon>Actinomycetes</taxon>
        <taxon>Micrococcales</taxon>
        <taxon>Micrococcaceae</taxon>
        <taxon>Psychromicrobium</taxon>
    </lineage>
</organism>
<accession>A0A0D4C376</accession>
<keyword evidence="2" id="KW-0030">Aminoacyl-tRNA synthetase</keyword>
<sequence length="150" mass="15959">MQNVRGALRALGVEDTVITLEQEVPTAEAAAQALGCTREAIANSLIFELDDEPLLILASGAARVDTKLIAELLGSAKIRRASPEFVLEKTGQRVGGVAPLGHPQPIRTILDKSLAAHPVLWAGAGDHLSMFSTSYQQLLQITGAIELQVR</sequence>
<dbReference type="Gene3D" id="3.90.960.10">
    <property type="entry name" value="YbaK/aminoacyl-tRNA synthetase-associated domain"/>
    <property type="match status" value="1"/>
</dbReference>
<dbReference type="PANTHER" id="PTHR30411">
    <property type="entry name" value="CYTOPLASMIC PROTEIN"/>
    <property type="match status" value="1"/>
</dbReference>
<name>A0A0D4C376_9MICC</name>
<dbReference type="GO" id="GO:0002161">
    <property type="term" value="F:aminoacyl-tRNA deacylase activity"/>
    <property type="evidence" value="ECO:0007669"/>
    <property type="project" value="InterPro"/>
</dbReference>
<protein>
    <submittedName>
        <fullName evidence="2">Prolyl-tRNA synthetase</fullName>
    </submittedName>
</protein>
<dbReference type="STRING" id="1618207.UM93_04035"/>
<dbReference type="HOGENOM" id="CLU_094875_0_0_11"/>
<dbReference type="KEGG" id="ari:UM93_04035"/>
<dbReference type="Pfam" id="PF04073">
    <property type="entry name" value="tRNA_edit"/>
    <property type="match status" value="1"/>
</dbReference>
<gene>
    <name evidence="2" type="ORF">UM93_04035</name>
</gene>
<evidence type="ECO:0000313" key="2">
    <source>
        <dbReference type="EMBL" id="AJT42865.1"/>
    </source>
</evidence>
<proteinExistence type="predicted"/>
<dbReference type="PATRIC" id="fig|1618207.4.peg.821"/>
<dbReference type="InterPro" id="IPR007214">
    <property type="entry name" value="YbaK/aa-tRNA-synth-assoc-dom"/>
</dbReference>
<dbReference type="EMBL" id="CP011005">
    <property type="protein sequence ID" value="AJT42865.1"/>
    <property type="molecule type" value="Genomic_DNA"/>
</dbReference>